<keyword evidence="2" id="KW-1185">Reference proteome</keyword>
<protein>
    <submittedName>
        <fullName evidence="1">Uncharacterized protein</fullName>
    </submittedName>
</protein>
<dbReference type="PANTHER" id="PTHR24113:SF15">
    <property type="entry name" value="NACHT DOMAIN-CONTAINING PROTEIN"/>
    <property type="match status" value="1"/>
</dbReference>
<gene>
    <name evidence="1" type="ORF">HJC23_012844</name>
</gene>
<dbReference type="AlphaFoldDB" id="A0ABD3Q2D6"/>
<reference evidence="1 2" key="1">
    <citation type="journal article" date="2020" name="G3 (Bethesda)">
        <title>Improved Reference Genome for Cyclotella cryptica CCMP332, a Model for Cell Wall Morphogenesis, Salinity Adaptation, and Lipid Production in Diatoms (Bacillariophyta).</title>
        <authorList>
            <person name="Roberts W.R."/>
            <person name="Downey K.M."/>
            <person name="Ruck E.C."/>
            <person name="Traller J.C."/>
            <person name="Alverson A.J."/>
        </authorList>
    </citation>
    <scope>NUCLEOTIDE SEQUENCE [LARGE SCALE GENOMIC DNA]</scope>
    <source>
        <strain evidence="1 2">CCMP332</strain>
    </source>
</reference>
<dbReference type="SMART" id="SM00368">
    <property type="entry name" value="LRR_RI"/>
    <property type="match status" value="5"/>
</dbReference>
<evidence type="ECO:0000313" key="2">
    <source>
        <dbReference type="Proteomes" id="UP001516023"/>
    </source>
</evidence>
<dbReference type="Proteomes" id="UP001516023">
    <property type="component" value="Unassembled WGS sequence"/>
</dbReference>
<accession>A0ABD3Q2D6</accession>
<proteinExistence type="predicted"/>
<dbReference type="SUPFAM" id="SSF52047">
    <property type="entry name" value="RNI-like"/>
    <property type="match status" value="1"/>
</dbReference>
<evidence type="ECO:0000313" key="1">
    <source>
        <dbReference type="EMBL" id="KAL3794137.1"/>
    </source>
</evidence>
<dbReference type="InterPro" id="IPR001611">
    <property type="entry name" value="Leu-rich_rpt"/>
</dbReference>
<organism evidence="1 2">
    <name type="scientific">Cyclotella cryptica</name>
    <dbReference type="NCBI Taxonomy" id="29204"/>
    <lineage>
        <taxon>Eukaryota</taxon>
        <taxon>Sar</taxon>
        <taxon>Stramenopiles</taxon>
        <taxon>Ochrophyta</taxon>
        <taxon>Bacillariophyta</taxon>
        <taxon>Coscinodiscophyceae</taxon>
        <taxon>Thalassiosirophycidae</taxon>
        <taxon>Stephanodiscales</taxon>
        <taxon>Stephanodiscaceae</taxon>
        <taxon>Cyclotella</taxon>
    </lineage>
</organism>
<name>A0ABD3Q2D6_9STRA</name>
<dbReference type="EMBL" id="JABMIG020000083">
    <property type="protein sequence ID" value="KAL3794137.1"/>
    <property type="molecule type" value="Genomic_DNA"/>
</dbReference>
<dbReference type="InterPro" id="IPR027038">
    <property type="entry name" value="RanGap"/>
</dbReference>
<dbReference type="PANTHER" id="PTHR24113">
    <property type="entry name" value="RAN GTPASE-ACTIVATING PROTEIN 1"/>
    <property type="match status" value="1"/>
</dbReference>
<dbReference type="InterPro" id="IPR032675">
    <property type="entry name" value="LRR_dom_sf"/>
</dbReference>
<comment type="caution">
    <text evidence="1">The sequence shown here is derived from an EMBL/GenBank/DDBJ whole genome shotgun (WGS) entry which is preliminary data.</text>
</comment>
<sequence>MEAMDTTKVRICDRSRECFPLDEMSTSHVRYFPGPISLIFGSESPLHSQDLSRHFPRRRKRNLSCTSAPEQHVHHVSLLGCQFHDIKDSFTLLGKKLKRESRLKELAICDTTPRIGNLEMMHIAYGLSSNTKLRLLDLTGAGFDDVGLSRLKSFFEKNYSLEVLTLADNAKIGDKGLQVVLSALQNRSSNLRVLNLEAVGTGIMGASLMSSLIGSIGSSLRILELSRNALGDTGVEKLSECIKLDSCRLECLGLNSVGLGDRGLLKLADSLERNRSLHSLNLQRNVDITDVGASQLLKTVYNTDSLSSIVSSNHVLKNIDMRGCVNISESTFYMIDLFSSQTVRFKVSKYFENFGCFSALGSLDYSLLPNILAFVGQKNGLDGLFRTVRSIPLLYTNPSEEESSKMKEESAFFLEQSKPVSRRRKLYCFFSGAVPQIRGIIRCMDSRNRNKHECQCRIRINSYLDSALSSENVSKKRFALSTATVWPTAIAAKDN</sequence>
<dbReference type="Gene3D" id="3.80.10.10">
    <property type="entry name" value="Ribonuclease Inhibitor"/>
    <property type="match status" value="1"/>
</dbReference>
<dbReference type="Pfam" id="PF13516">
    <property type="entry name" value="LRR_6"/>
    <property type="match status" value="4"/>
</dbReference>